<gene>
    <name evidence="2" type="ORF">GGR32_001913</name>
</gene>
<dbReference type="Gene3D" id="1.20.5.340">
    <property type="match status" value="1"/>
</dbReference>
<keyword evidence="1" id="KW-0175">Coiled coil</keyword>
<evidence type="ECO:0000313" key="3">
    <source>
        <dbReference type="Proteomes" id="UP000553034"/>
    </source>
</evidence>
<protein>
    <submittedName>
        <fullName evidence="2">Uncharacterized protein YlxW (UPF0749 family)</fullName>
    </submittedName>
</protein>
<dbReference type="RefSeq" id="WP_183477956.1">
    <property type="nucleotide sequence ID" value="NZ_JACIFO010000007.1"/>
</dbReference>
<evidence type="ECO:0000313" key="2">
    <source>
        <dbReference type="EMBL" id="MBB4119611.1"/>
    </source>
</evidence>
<accession>A0A840ERE6</accession>
<sequence>MGTMIEITSSLEVKINALIKQHKQLKEYTQQLEETIQLLEQQKVSLQKQLEKLQSENHQLKSANALLGSKEYKRETKLKINSLIREIDQCIVQLTG</sequence>
<dbReference type="AlphaFoldDB" id="A0A840ERE6"/>
<keyword evidence="3" id="KW-1185">Reference proteome</keyword>
<comment type="caution">
    <text evidence="2">The sequence shown here is derived from an EMBL/GenBank/DDBJ whole genome shotgun (WGS) entry which is preliminary data.</text>
</comment>
<organism evidence="2 3">
    <name type="scientific">Mesonia hippocampi</name>
    <dbReference type="NCBI Taxonomy" id="1628250"/>
    <lineage>
        <taxon>Bacteria</taxon>
        <taxon>Pseudomonadati</taxon>
        <taxon>Bacteroidota</taxon>
        <taxon>Flavobacteriia</taxon>
        <taxon>Flavobacteriales</taxon>
        <taxon>Flavobacteriaceae</taxon>
        <taxon>Mesonia</taxon>
    </lineage>
</organism>
<dbReference type="Proteomes" id="UP000553034">
    <property type="component" value="Unassembled WGS sequence"/>
</dbReference>
<reference evidence="2 3" key="1">
    <citation type="submission" date="2020-08" db="EMBL/GenBank/DDBJ databases">
        <title>Genomic Encyclopedia of Type Strains, Phase IV (KMG-IV): sequencing the most valuable type-strain genomes for metagenomic binning, comparative biology and taxonomic classification.</title>
        <authorList>
            <person name="Goeker M."/>
        </authorList>
    </citation>
    <scope>NUCLEOTIDE SEQUENCE [LARGE SCALE GENOMIC DNA]</scope>
    <source>
        <strain evidence="2 3">DSM 29568</strain>
    </source>
</reference>
<dbReference type="EMBL" id="JACIFO010000007">
    <property type="protein sequence ID" value="MBB4119611.1"/>
    <property type="molecule type" value="Genomic_DNA"/>
</dbReference>
<proteinExistence type="predicted"/>
<feature type="coiled-coil region" evidence="1">
    <location>
        <begin position="15"/>
        <end position="70"/>
    </location>
</feature>
<evidence type="ECO:0000256" key="1">
    <source>
        <dbReference type="SAM" id="Coils"/>
    </source>
</evidence>
<name>A0A840ERE6_9FLAO</name>